<keyword evidence="3" id="KW-1185">Reference proteome</keyword>
<evidence type="ECO:0000313" key="3">
    <source>
        <dbReference type="Proteomes" id="UP001396334"/>
    </source>
</evidence>
<evidence type="ECO:0000256" key="1">
    <source>
        <dbReference type="SAM" id="MobiDB-lite"/>
    </source>
</evidence>
<feature type="region of interest" description="Disordered" evidence="1">
    <location>
        <begin position="106"/>
        <end position="133"/>
    </location>
</feature>
<dbReference type="EMBL" id="JBBPBN010000036">
    <property type="protein sequence ID" value="KAK9001321.1"/>
    <property type="molecule type" value="Genomic_DNA"/>
</dbReference>
<name>A0ABR2QKV4_9ROSI</name>
<evidence type="ECO:0000313" key="2">
    <source>
        <dbReference type="EMBL" id="KAK9001321.1"/>
    </source>
</evidence>
<comment type="caution">
    <text evidence="2">The sequence shown here is derived from an EMBL/GenBank/DDBJ whole genome shotgun (WGS) entry which is preliminary data.</text>
</comment>
<gene>
    <name evidence="2" type="ORF">V6N11_083107</name>
</gene>
<accession>A0ABR2QKV4</accession>
<reference evidence="2 3" key="1">
    <citation type="journal article" date="2024" name="G3 (Bethesda)">
        <title>Genome assembly of Hibiscus sabdariffa L. provides insights into metabolisms of medicinal natural products.</title>
        <authorList>
            <person name="Kim T."/>
        </authorList>
    </citation>
    <scope>NUCLEOTIDE SEQUENCE [LARGE SCALE GENOMIC DNA]</scope>
    <source>
        <strain evidence="2">TK-2024</strain>
        <tissue evidence="2">Old leaves</tissue>
    </source>
</reference>
<proteinExistence type="predicted"/>
<organism evidence="2 3">
    <name type="scientific">Hibiscus sabdariffa</name>
    <name type="common">roselle</name>
    <dbReference type="NCBI Taxonomy" id="183260"/>
    <lineage>
        <taxon>Eukaryota</taxon>
        <taxon>Viridiplantae</taxon>
        <taxon>Streptophyta</taxon>
        <taxon>Embryophyta</taxon>
        <taxon>Tracheophyta</taxon>
        <taxon>Spermatophyta</taxon>
        <taxon>Magnoliopsida</taxon>
        <taxon>eudicotyledons</taxon>
        <taxon>Gunneridae</taxon>
        <taxon>Pentapetalae</taxon>
        <taxon>rosids</taxon>
        <taxon>malvids</taxon>
        <taxon>Malvales</taxon>
        <taxon>Malvaceae</taxon>
        <taxon>Malvoideae</taxon>
        <taxon>Hibiscus</taxon>
    </lineage>
</organism>
<feature type="compositionally biased region" description="Polar residues" evidence="1">
    <location>
        <begin position="122"/>
        <end position="133"/>
    </location>
</feature>
<sequence length="133" mass="15858">MLHHLQQVHQEWFMDQLRMLHQLQLRMLYQLQQVHQEWFMVQLTILHKLQLRMLHQLQQPGTSTEHVVTRASKRKIGEADPSQFQHHSKGKWLRWKGNAAVTTRQLQENVETVRKKRGRPLKSQTLGAQSSQT</sequence>
<dbReference type="Proteomes" id="UP001396334">
    <property type="component" value="Unassembled WGS sequence"/>
</dbReference>
<protein>
    <submittedName>
        <fullName evidence="2">Uncharacterized protein</fullName>
    </submittedName>
</protein>